<dbReference type="RefSeq" id="WP_051746083.1">
    <property type="nucleotide sequence ID" value="NZ_AZSP01000395.1"/>
</dbReference>
<gene>
    <name evidence="2" type="ORF">Y717_13915</name>
</gene>
<dbReference type="InterPro" id="IPR036010">
    <property type="entry name" value="2Fe-2S_ferredoxin-like_sf"/>
</dbReference>
<dbReference type="GO" id="GO:0051536">
    <property type="term" value="F:iron-sulfur cluster binding"/>
    <property type="evidence" value="ECO:0007669"/>
    <property type="project" value="InterPro"/>
</dbReference>
<evidence type="ECO:0000313" key="3">
    <source>
        <dbReference type="Proteomes" id="UP000245992"/>
    </source>
</evidence>
<dbReference type="OrthoDB" id="573392at2"/>
<dbReference type="EMBL" id="AZSP01000395">
    <property type="protein sequence ID" value="PVE04159.1"/>
    <property type="molecule type" value="Genomic_DNA"/>
</dbReference>
<sequence>MNAEDEAQLPFRFRFDDRTIDASPGQTIGAALIAAGHRSWRRTRLGGAPRGVFCGIGVCFDCLVTVNGQPNQRACLVDAAPGDRVRTQEGAGHDDLAC</sequence>
<evidence type="ECO:0000256" key="1">
    <source>
        <dbReference type="ARBA" id="ARBA00023002"/>
    </source>
</evidence>
<accession>A0A2T7SMU0</accession>
<dbReference type="STRING" id="1440053.GCA_000718095_04076"/>
<reference evidence="2 3" key="1">
    <citation type="submission" date="2013-12" db="EMBL/GenBank/DDBJ databases">
        <title>Annotated genome of Streptomyces scopuliridis.</title>
        <authorList>
            <person name="Olson J.B."/>
        </authorList>
    </citation>
    <scope>NUCLEOTIDE SEQUENCE [LARGE SCALE GENOMIC DNA]</scope>
    <source>
        <strain evidence="2 3">RB72</strain>
    </source>
</reference>
<dbReference type="InterPro" id="IPR042204">
    <property type="entry name" value="2Fe-2S-bd_N"/>
</dbReference>
<evidence type="ECO:0000313" key="2">
    <source>
        <dbReference type="EMBL" id="PVE04159.1"/>
    </source>
</evidence>
<dbReference type="Proteomes" id="UP000245992">
    <property type="component" value="Unassembled WGS sequence"/>
</dbReference>
<dbReference type="GO" id="GO:0016491">
    <property type="term" value="F:oxidoreductase activity"/>
    <property type="evidence" value="ECO:0007669"/>
    <property type="project" value="UniProtKB-KW"/>
</dbReference>
<organism evidence="2 3">
    <name type="scientific">Streptomyces scopuliridis RB72</name>
    <dbReference type="NCBI Taxonomy" id="1440053"/>
    <lineage>
        <taxon>Bacteria</taxon>
        <taxon>Bacillati</taxon>
        <taxon>Actinomycetota</taxon>
        <taxon>Actinomycetes</taxon>
        <taxon>Kitasatosporales</taxon>
        <taxon>Streptomycetaceae</taxon>
        <taxon>Streptomyces</taxon>
    </lineage>
</organism>
<name>A0A2T7SMU0_9ACTN</name>
<keyword evidence="3" id="KW-1185">Reference proteome</keyword>
<dbReference type="Pfam" id="PF13510">
    <property type="entry name" value="Fer2_4"/>
    <property type="match status" value="1"/>
</dbReference>
<protein>
    <submittedName>
        <fullName evidence="2">Proline dehydrogenase</fullName>
    </submittedName>
</protein>
<dbReference type="SUPFAM" id="SSF54292">
    <property type="entry name" value="2Fe-2S ferredoxin-like"/>
    <property type="match status" value="1"/>
</dbReference>
<dbReference type="Gene3D" id="3.10.20.440">
    <property type="entry name" value="2Fe-2S iron-sulphur cluster binding domain, sarcosine oxidase, alpha subunit, N-terminal domain"/>
    <property type="match status" value="1"/>
</dbReference>
<comment type="caution">
    <text evidence="2">The sequence shown here is derived from an EMBL/GenBank/DDBJ whole genome shotgun (WGS) entry which is preliminary data.</text>
</comment>
<keyword evidence="1" id="KW-0560">Oxidoreductase</keyword>
<proteinExistence type="predicted"/>
<dbReference type="AlphaFoldDB" id="A0A2T7SMU0"/>